<gene>
    <name evidence="4" type="ORF">H3309_07825</name>
</gene>
<dbReference type="InterPro" id="IPR051799">
    <property type="entry name" value="NADH_flavin_oxidoreductase"/>
</dbReference>
<dbReference type="KEGG" id="sand:H3309_07825"/>
<sequence>MAVTVLSSSLSLACGTVLTNRIAKSAMTEGLADASNRATADHARLYRRWAEGGLGLAITGNVQVDRAHLERPGNVAIAGAQDREARGRLRDWAAAGSVNGCSLWMQLSHAGRQTPITVNPRPKAASAVPVALPGKQFGTPEALTGAEIAELVGRFATAAAEAREAGFAGVQLHAAHGYLLSGFLSPLANVRTDEWGGSLENRARFLLEVVRAVRSATGRDFGVAVKLNSADFQRGGFGIEESTQVARWLEVEGIDFLEVSGGNYEQPRMMDSDGLTPGEARSARREAYFLQEATRLRAAVATPLMVTGGFRSAAGMTAALADQACDLVGVARPLCVDPSGPNRLLADPQAMLPSPESTLRLGPGWLSARSPFPLIKMLNGFGVQAWFCLQLLRLAAGEAPDHSLPVWRALGRYQARETAMATALVR</sequence>
<name>A0A7G5ILV7_9SPHN</name>
<dbReference type="SUPFAM" id="SSF51395">
    <property type="entry name" value="FMN-linked oxidoreductases"/>
    <property type="match status" value="1"/>
</dbReference>
<dbReference type="Proteomes" id="UP000515292">
    <property type="component" value="Chromosome"/>
</dbReference>
<evidence type="ECO:0000313" key="5">
    <source>
        <dbReference type="Proteomes" id="UP000515292"/>
    </source>
</evidence>
<keyword evidence="1" id="KW-0285">Flavoprotein</keyword>
<keyword evidence="2" id="KW-0560">Oxidoreductase</keyword>
<evidence type="ECO:0000256" key="1">
    <source>
        <dbReference type="ARBA" id="ARBA00022630"/>
    </source>
</evidence>
<feature type="domain" description="NADH:flavin oxidoreductase/NADH oxidase N-terminal" evidence="3">
    <location>
        <begin position="16"/>
        <end position="343"/>
    </location>
</feature>
<dbReference type="AlphaFoldDB" id="A0A7G5ILV7"/>
<evidence type="ECO:0000256" key="2">
    <source>
        <dbReference type="ARBA" id="ARBA00023002"/>
    </source>
</evidence>
<proteinExistence type="predicted"/>
<dbReference type="GO" id="GO:0016491">
    <property type="term" value="F:oxidoreductase activity"/>
    <property type="evidence" value="ECO:0007669"/>
    <property type="project" value="UniProtKB-KW"/>
</dbReference>
<dbReference type="EMBL" id="CP059851">
    <property type="protein sequence ID" value="QMW24349.1"/>
    <property type="molecule type" value="Genomic_DNA"/>
</dbReference>
<protein>
    <submittedName>
        <fullName evidence="4">NADH:flavin oxidoreductase/NADH oxidase family protein</fullName>
    </submittedName>
</protein>
<evidence type="ECO:0000259" key="3">
    <source>
        <dbReference type="Pfam" id="PF00724"/>
    </source>
</evidence>
<dbReference type="Pfam" id="PF00724">
    <property type="entry name" value="Oxidored_FMN"/>
    <property type="match status" value="1"/>
</dbReference>
<reference evidence="4 5" key="1">
    <citation type="submission" date="2020-07" db="EMBL/GenBank/DDBJ databases">
        <title>Complete genome sequence for Sandaracinobacter sp. M6.</title>
        <authorList>
            <person name="Tang Y."/>
            <person name="Liu Q."/>
            <person name="Guo Z."/>
            <person name="Lei P."/>
            <person name="Huang B."/>
        </authorList>
    </citation>
    <scope>NUCLEOTIDE SEQUENCE [LARGE SCALE GENOMIC DNA]</scope>
    <source>
        <strain evidence="4 5">M6</strain>
    </source>
</reference>
<organism evidence="4 5">
    <name type="scientific">Sandaracinobacteroides saxicola</name>
    <dbReference type="NCBI Taxonomy" id="2759707"/>
    <lineage>
        <taxon>Bacteria</taxon>
        <taxon>Pseudomonadati</taxon>
        <taxon>Pseudomonadota</taxon>
        <taxon>Alphaproteobacteria</taxon>
        <taxon>Sphingomonadales</taxon>
        <taxon>Sphingosinicellaceae</taxon>
        <taxon>Sandaracinobacteroides</taxon>
    </lineage>
</organism>
<dbReference type="InterPro" id="IPR013785">
    <property type="entry name" value="Aldolase_TIM"/>
</dbReference>
<dbReference type="RefSeq" id="WP_182298197.1">
    <property type="nucleotide sequence ID" value="NZ_CP059851.1"/>
</dbReference>
<dbReference type="CDD" id="cd04733">
    <property type="entry name" value="OYE_like_2_FMN"/>
    <property type="match status" value="1"/>
</dbReference>
<dbReference type="PANTHER" id="PTHR43656">
    <property type="entry name" value="BINDING OXIDOREDUCTASE, PUTATIVE (AFU_ORTHOLOGUE AFUA_2G08260)-RELATED"/>
    <property type="match status" value="1"/>
</dbReference>
<accession>A0A7G5ILV7</accession>
<dbReference type="InterPro" id="IPR001155">
    <property type="entry name" value="OxRdtase_FMN_N"/>
</dbReference>
<evidence type="ECO:0000313" key="4">
    <source>
        <dbReference type="EMBL" id="QMW24349.1"/>
    </source>
</evidence>
<dbReference type="Gene3D" id="3.20.20.70">
    <property type="entry name" value="Aldolase class I"/>
    <property type="match status" value="1"/>
</dbReference>
<keyword evidence="5" id="KW-1185">Reference proteome</keyword>
<dbReference type="GO" id="GO:0010181">
    <property type="term" value="F:FMN binding"/>
    <property type="evidence" value="ECO:0007669"/>
    <property type="project" value="InterPro"/>
</dbReference>
<dbReference type="PANTHER" id="PTHR43656:SF2">
    <property type="entry name" value="BINDING OXIDOREDUCTASE, PUTATIVE (AFU_ORTHOLOGUE AFUA_2G08260)-RELATED"/>
    <property type="match status" value="1"/>
</dbReference>